<evidence type="ECO:0000313" key="2">
    <source>
        <dbReference type="EMBL" id="GFR40307.1"/>
    </source>
</evidence>
<dbReference type="Proteomes" id="UP001054857">
    <property type="component" value="Unassembled WGS sequence"/>
</dbReference>
<organism evidence="2 3">
    <name type="scientific">Astrephomene gubernaculifera</name>
    <dbReference type="NCBI Taxonomy" id="47775"/>
    <lineage>
        <taxon>Eukaryota</taxon>
        <taxon>Viridiplantae</taxon>
        <taxon>Chlorophyta</taxon>
        <taxon>core chlorophytes</taxon>
        <taxon>Chlorophyceae</taxon>
        <taxon>CS clade</taxon>
        <taxon>Chlamydomonadales</taxon>
        <taxon>Astrephomenaceae</taxon>
        <taxon>Astrephomene</taxon>
    </lineage>
</organism>
<sequence>MLQQYQHVLHSGQHLQSRQRLVSCGAKANRQQGGKASGRGFGSSAPASKTLQRRRGLEVQLLDDLPPVIVDPDSGIHESTRDTCLFFMNKTEELCGRLPKLLDSAWAKAVAERIDDCVSRPIALTSPGHTAMLHLLDITHDDLVNPALIAAVWDRVQPDAVTVDVPQSYIKSFTRVAKAMDPKLLHKLMAAPLTSLSGALDHADDFDRLRWHHAVLSVTGPAGSSPIAVGEEALVNTFAARDLYLSECVAVAQLAVAGAAAGGGAAAAAGTAVMVHGIDPEDDPAQALLDSDDLWGEADMREWQQRLLGAADPQLRAAVNTWLQGIPAGTSSSTPRQRFVLGRLLQALSAARQRALMAADDAWRSSHSNPQIRQQHEFRTARVVQQLGAIRDVACGR</sequence>
<dbReference type="AlphaFoldDB" id="A0AAD3DGG2"/>
<feature type="non-terminal residue" evidence="2">
    <location>
        <position position="1"/>
    </location>
</feature>
<evidence type="ECO:0000256" key="1">
    <source>
        <dbReference type="SAM" id="MobiDB-lite"/>
    </source>
</evidence>
<dbReference type="EMBL" id="BMAR01000001">
    <property type="protein sequence ID" value="GFR40307.1"/>
    <property type="molecule type" value="Genomic_DNA"/>
</dbReference>
<protein>
    <submittedName>
        <fullName evidence="2">Uncharacterized protein</fullName>
    </submittedName>
</protein>
<keyword evidence="3" id="KW-1185">Reference proteome</keyword>
<feature type="region of interest" description="Disordered" evidence="1">
    <location>
        <begin position="20"/>
        <end position="52"/>
    </location>
</feature>
<reference evidence="2 3" key="1">
    <citation type="journal article" date="2021" name="Sci. Rep.">
        <title>Genome sequencing of the multicellular alga Astrephomene provides insights into convergent evolution of germ-soma differentiation.</title>
        <authorList>
            <person name="Yamashita S."/>
            <person name="Yamamoto K."/>
            <person name="Matsuzaki R."/>
            <person name="Suzuki S."/>
            <person name="Yamaguchi H."/>
            <person name="Hirooka S."/>
            <person name="Minakuchi Y."/>
            <person name="Miyagishima S."/>
            <person name="Kawachi M."/>
            <person name="Toyoda A."/>
            <person name="Nozaki H."/>
        </authorList>
    </citation>
    <scope>NUCLEOTIDE SEQUENCE [LARGE SCALE GENOMIC DNA]</scope>
    <source>
        <strain evidence="2 3">NIES-4017</strain>
    </source>
</reference>
<comment type="caution">
    <text evidence="2">The sequence shown here is derived from an EMBL/GenBank/DDBJ whole genome shotgun (WGS) entry which is preliminary data.</text>
</comment>
<gene>
    <name evidence="2" type="ORF">Agub_g841</name>
</gene>
<accession>A0AAD3DGG2</accession>
<proteinExistence type="predicted"/>
<evidence type="ECO:0000313" key="3">
    <source>
        <dbReference type="Proteomes" id="UP001054857"/>
    </source>
</evidence>
<name>A0AAD3DGG2_9CHLO</name>